<dbReference type="EMBL" id="JBEUOH010000011">
    <property type="protein sequence ID" value="KAL0881814.1"/>
    <property type="molecule type" value="Genomic_DNA"/>
</dbReference>
<dbReference type="SUPFAM" id="SSF57567">
    <property type="entry name" value="Serine protease inhibitors"/>
    <property type="match status" value="1"/>
</dbReference>
<feature type="chain" id="PRO_5044722876" description="TIL domain-containing protein" evidence="1">
    <location>
        <begin position="22"/>
        <end position="92"/>
    </location>
</feature>
<keyword evidence="1" id="KW-0732">Signal</keyword>
<sequence length="92" mass="10099">MASRVVFLVCLLVVLINTVYTAPPEEAKPLDCPAGEYYEKCSIAVCTRTCEHIRVSYPCPGIAPGCFMPECLCSDGKLRNDDGKCVSYKECL</sequence>
<feature type="domain" description="TIL" evidence="2">
    <location>
        <begin position="32"/>
        <end position="91"/>
    </location>
</feature>
<comment type="caution">
    <text evidence="3">The sequence shown here is derived from an EMBL/GenBank/DDBJ whole genome shotgun (WGS) entry which is preliminary data.</text>
</comment>
<evidence type="ECO:0000259" key="2">
    <source>
        <dbReference type="Pfam" id="PF01826"/>
    </source>
</evidence>
<name>A0ABD0T579_LOXSC</name>
<dbReference type="EMBL" id="JBEUOH010000011">
    <property type="protein sequence ID" value="KAL0881815.1"/>
    <property type="molecule type" value="Genomic_DNA"/>
</dbReference>
<dbReference type="AlphaFoldDB" id="A0ABD0T579"/>
<protein>
    <recommendedName>
        <fullName evidence="2">TIL domain-containing protein</fullName>
    </recommendedName>
</protein>
<accession>A0ABD0T579</accession>
<evidence type="ECO:0000313" key="3">
    <source>
        <dbReference type="EMBL" id="KAL0832217.1"/>
    </source>
</evidence>
<dbReference type="Proteomes" id="UP001549921">
    <property type="component" value="Unassembled WGS sequence"/>
</dbReference>
<dbReference type="InterPro" id="IPR002919">
    <property type="entry name" value="TIL_dom"/>
</dbReference>
<feature type="signal peptide" evidence="1">
    <location>
        <begin position="1"/>
        <end position="21"/>
    </location>
</feature>
<evidence type="ECO:0000313" key="6">
    <source>
        <dbReference type="Proteomes" id="UP001549921"/>
    </source>
</evidence>
<dbReference type="Gene3D" id="2.10.25.10">
    <property type="entry name" value="Laminin"/>
    <property type="match status" value="1"/>
</dbReference>
<dbReference type="EMBL" id="JBEDNZ010000011">
    <property type="protein sequence ID" value="KAL0832217.1"/>
    <property type="molecule type" value="Genomic_DNA"/>
</dbReference>
<organism evidence="3 6">
    <name type="scientific">Loxostege sticticalis</name>
    <name type="common">Beet webworm moth</name>
    <dbReference type="NCBI Taxonomy" id="481309"/>
    <lineage>
        <taxon>Eukaryota</taxon>
        <taxon>Metazoa</taxon>
        <taxon>Ecdysozoa</taxon>
        <taxon>Arthropoda</taxon>
        <taxon>Hexapoda</taxon>
        <taxon>Insecta</taxon>
        <taxon>Pterygota</taxon>
        <taxon>Neoptera</taxon>
        <taxon>Endopterygota</taxon>
        <taxon>Lepidoptera</taxon>
        <taxon>Glossata</taxon>
        <taxon>Ditrysia</taxon>
        <taxon>Pyraloidea</taxon>
        <taxon>Crambidae</taxon>
        <taxon>Pyraustinae</taxon>
        <taxon>Loxostege</taxon>
    </lineage>
</organism>
<dbReference type="Pfam" id="PF01826">
    <property type="entry name" value="TIL"/>
    <property type="match status" value="1"/>
</dbReference>
<evidence type="ECO:0000313" key="5">
    <source>
        <dbReference type="Proteomes" id="UP001549920"/>
    </source>
</evidence>
<proteinExistence type="predicted"/>
<keyword evidence="5" id="KW-1185">Reference proteome</keyword>
<reference evidence="5 6" key="1">
    <citation type="submission" date="2024-06" db="EMBL/GenBank/DDBJ databases">
        <title>A chromosome-level genome assembly of beet webworm, Loxostege sticticalis.</title>
        <authorList>
            <person name="Zhang Y."/>
        </authorList>
    </citation>
    <scope>NUCLEOTIDE SEQUENCE [LARGE SCALE GENOMIC DNA]</scope>
    <source>
        <strain evidence="4">AQ026</strain>
        <strain evidence="3">AQ028</strain>
        <tissue evidence="3">Male pupae</tissue>
        <tissue evidence="4">Whole body</tissue>
    </source>
</reference>
<gene>
    <name evidence="4" type="ORF">ABMA27_001593</name>
    <name evidence="3" type="ORF">ABMA28_001668</name>
</gene>
<dbReference type="InterPro" id="IPR036084">
    <property type="entry name" value="Ser_inhib-like_sf"/>
</dbReference>
<dbReference type="Proteomes" id="UP001549920">
    <property type="component" value="Unassembled WGS sequence"/>
</dbReference>
<evidence type="ECO:0000313" key="4">
    <source>
        <dbReference type="EMBL" id="KAL0881814.1"/>
    </source>
</evidence>
<evidence type="ECO:0000256" key="1">
    <source>
        <dbReference type="SAM" id="SignalP"/>
    </source>
</evidence>
<dbReference type="CDD" id="cd19941">
    <property type="entry name" value="TIL"/>
    <property type="match status" value="1"/>
</dbReference>